<dbReference type="PaxDb" id="4081-Solyc09g007780.1.1"/>
<dbReference type="Proteomes" id="UP000004994">
    <property type="component" value="Chromosome 9"/>
</dbReference>
<proteinExistence type="predicted"/>
<name>A0A3Q7HWJ2_SOLLC</name>
<reference evidence="1" key="1">
    <citation type="journal article" date="2012" name="Nature">
        <title>The tomato genome sequence provides insights into fleshy fruit evolution.</title>
        <authorList>
            <consortium name="Tomato Genome Consortium"/>
        </authorList>
    </citation>
    <scope>NUCLEOTIDE SEQUENCE [LARGE SCALE GENOMIC DNA]</scope>
    <source>
        <strain evidence="1">cv. Heinz 1706</strain>
    </source>
</reference>
<evidence type="ECO:0000313" key="2">
    <source>
        <dbReference type="Proteomes" id="UP000004994"/>
    </source>
</evidence>
<dbReference type="PANTHER" id="PTHR36063">
    <property type="entry name" value="ARABIDOPSIS THALIANA GENOMIC DNA, CHROMOSOME 5, P1 CLONE:MOK16"/>
    <property type="match status" value="1"/>
</dbReference>
<accession>A0A3Q7HWJ2</accession>
<reference evidence="1" key="2">
    <citation type="submission" date="2019-01" db="UniProtKB">
        <authorList>
            <consortium name="EnsemblPlants"/>
        </authorList>
    </citation>
    <scope>IDENTIFICATION</scope>
    <source>
        <strain evidence="1">cv. Heinz 1706</strain>
    </source>
</reference>
<protein>
    <submittedName>
        <fullName evidence="1">Uncharacterized protein</fullName>
    </submittedName>
</protein>
<dbReference type="EnsemblPlants" id="Solyc09g007780.1.1">
    <property type="protein sequence ID" value="Solyc09g007780.1.1.1"/>
    <property type="gene ID" value="Solyc09g007780.1"/>
</dbReference>
<organism evidence="1">
    <name type="scientific">Solanum lycopersicum</name>
    <name type="common">Tomato</name>
    <name type="synonym">Lycopersicon esculentum</name>
    <dbReference type="NCBI Taxonomy" id="4081"/>
    <lineage>
        <taxon>Eukaryota</taxon>
        <taxon>Viridiplantae</taxon>
        <taxon>Streptophyta</taxon>
        <taxon>Embryophyta</taxon>
        <taxon>Tracheophyta</taxon>
        <taxon>Spermatophyta</taxon>
        <taxon>Magnoliopsida</taxon>
        <taxon>eudicotyledons</taxon>
        <taxon>Gunneridae</taxon>
        <taxon>Pentapetalae</taxon>
        <taxon>asterids</taxon>
        <taxon>lamiids</taxon>
        <taxon>Solanales</taxon>
        <taxon>Solanaceae</taxon>
        <taxon>Solanoideae</taxon>
        <taxon>Solaneae</taxon>
        <taxon>Solanum</taxon>
        <taxon>Solanum subgen. Lycopersicon</taxon>
    </lineage>
</organism>
<dbReference type="InParanoid" id="A0A3Q7HWJ2"/>
<dbReference type="OMA" id="EINEGCD"/>
<evidence type="ECO:0000313" key="1">
    <source>
        <dbReference type="EnsemblPlants" id="Solyc09g007780.1.1.1"/>
    </source>
</evidence>
<dbReference type="Gramene" id="Solyc09g007780.1.1">
    <property type="protein sequence ID" value="Solyc09g007780.1.1.1"/>
    <property type="gene ID" value="Solyc09g007780.1"/>
</dbReference>
<keyword evidence="2" id="KW-1185">Reference proteome</keyword>
<dbReference type="PANTHER" id="PTHR36063:SF1">
    <property type="entry name" value="ARABIDOPSIS THALIANA GENOMIC DNA, CHROMOSOME 5, P1 CLONE:MOK16"/>
    <property type="match status" value="1"/>
</dbReference>
<dbReference type="AlphaFoldDB" id="A0A3Q7HWJ2"/>
<sequence length="62" mass="7393">MTRETRNVRSWMEVAPHDLIINNRRKSSNTPGLETIREEINEGCDDETQQHQIFSLQLQRRN</sequence>